<protein>
    <submittedName>
        <fullName evidence="8">Cytochrome B</fullName>
    </submittedName>
</protein>
<feature type="transmembrane region" description="Helical" evidence="6">
    <location>
        <begin position="52"/>
        <end position="73"/>
    </location>
</feature>
<dbReference type="GO" id="GO:0020037">
    <property type="term" value="F:heme binding"/>
    <property type="evidence" value="ECO:0007669"/>
    <property type="project" value="TreeGrafter"/>
</dbReference>
<gene>
    <name evidence="8" type="ORF">GWK36_00080</name>
</gene>
<evidence type="ECO:0000256" key="1">
    <source>
        <dbReference type="ARBA" id="ARBA00004651"/>
    </source>
</evidence>
<evidence type="ECO:0000313" key="8">
    <source>
        <dbReference type="EMBL" id="QIK36660.1"/>
    </source>
</evidence>
<dbReference type="AlphaFoldDB" id="A0A6G7V9S6"/>
<keyword evidence="5 6" id="KW-0472">Membrane</keyword>
<evidence type="ECO:0000256" key="5">
    <source>
        <dbReference type="ARBA" id="ARBA00023136"/>
    </source>
</evidence>
<dbReference type="GO" id="GO:0022904">
    <property type="term" value="P:respiratory electron transport chain"/>
    <property type="evidence" value="ECO:0007669"/>
    <property type="project" value="InterPro"/>
</dbReference>
<keyword evidence="9" id="KW-1185">Reference proteome</keyword>
<evidence type="ECO:0000259" key="7">
    <source>
        <dbReference type="Pfam" id="PF01292"/>
    </source>
</evidence>
<evidence type="ECO:0000313" key="9">
    <source>
        <dbReference type="Proteomes" id="UP000502699"/>
    </source>
</evidence>
<feature type="domain" description="Cytochrome b561 bacterial/Ni-hydrogenase" evidence="7">
    <location>
        <begin position="23"/>
        <end position="198"/>
    </location>
</feature>
<organism evidence="8 9">
    <name type="scientific">Caldichromatium japonicum</name>
    <dbReference type="NCBI Taxonomy" id="2699430"/>
    <lineage>
        <taxon>Bacteria</taxon>
        <taxon>Pseudomonadati</taxon>
        <taxon>Pseudomonadota</taxon>
        <taxon>Gammaproteobacteria</taxon>
        <taxon>Chromatiales</taxon>
        <taxon>Chromatiaceae</taxon>
        <taxon>Caldichromatium</taxon>
    </lineage>
</organism>
<keyword evidence="3 6" id="KW-0812">Transmembrane</keyword>
<dbReference type="PANTHER" id="PTHR30485">
    <property type="entry name" value="NI/FE-HYDROGENASE 1 B-TYPE CYTOCHROME SUBUNIT"/>
    <property type="match status" value="1"/>
</dbReference>
<accession>A0A6G7V9S6</accession>
<dbReference type="RefSeq" id="WP_166268985.1">
    <property type="nucleotide sequence ID" value="NZ_CP048029.1"/>
</dbReference>
<dbReference type="Gene3D" id="1.20.950.20">
    <property type="entry name" value="Transmembrane di-heme cytochromes, Chain C"/>
    <property type="match status" value="1"/>
</dbReference>
<comment type="subcellular location">
    <subcellularLocation>
        <location evidence="1">Cell membrane</location>
        <topology evidence="1">Multi-pass membrane protein</topology>
    </subcellularLocation>
</comment>
<dbReference type="Pfam" id="PF01292">
    <property type="entry name" value="Ni_hydr_CYTB"/>
    <property type="match status" value="1"/>
</dbReference>
<dbReference type="GO" id="GO:0005886">
    <property type="term" value="C:plasma membrane"/>
    <property type="evidence" value="ECO:0007669"/>
    <property type="project" value="UniProtKB-SubCell"/>
</dbReference>
<dbReference type="Proteomes" id="UP000502699">
    <property type="component" value="Chromosome"/>
</dbReference>
<feature type="transmembrane region" description="Helical" evidence="6">
    <location>
        <begin position="164"/>
        <end position="186"/>
    </location>
</feature>
<proteinExistence type="predicted"/>
<dbReference type="InterPro" id="IPR016174">
    <property type="entry name" value="Di-haem_cyt_TM"/>
</dbReference>
<evidence type="ECO:0000256" key="3">
    <source>
        <dbReference type="ARBA" id="ARBA00022692"/>
    </source>
</evidence>
<sequence>MSNPVATTLQGAHPDPLATPIRVWDPMVRAFHWSLVAAFATTYLVEDEILNLHVWAGYLVLALIGVRVVWGLIGTRYARFSDFVRGPRSILEYLHGILQGKAPRYLGHNPAGGAMILLLLVSLTATGLSGLALYGAEEFAGPLAGLMHGFSGEFSEGLEEIHEVLANFTLSLIIIHLCGVLVSSLIHRENLIAAMISGYKKG</sequence>
<dbReference type="EMBL" id="CP048029">
    <property type="protein sequence ID" value="QIK36660.1"/>
    <property type="molecule type" value="Genomic_DNA"/>
</dbReference>
<dbReference type="InterPro" id="IPR051542">
    <property type="entry name" value="Hydrogenase_cytochrome"/>
</dbReference>
<name>A0A6G7V9S6_9GAMM</name>
<dbReference type="SUPFAM" id="SSF81342">
    <property type="entry name" value="Transmembrane di-heme cytochromes"/>
    <property type="match status" value="1"/>
</dbReference>
<evidence type="ECO:0000256" key="6">
    <source>
        <dbReference type="SAM" id="Phobius"/>
    </source>
</evidence>
<dbReference type="PANTHER" id="PTHR30485:SF2">
    <property type="entry name" value="BLL0597 PROTEIN"/>
    <property type="match status" value="1"/>
</dbReference>
<keyword evidence="2" id="KW-1003">Cell membrane</keyword>
<evidence type="ECO:0000256" key="2">
    <source>
        <dbReference type="ARBA" id="ARBA00022475"/>
    </source>
</evidence>
<keyword evidence="4 6" id="KW-1133">Transmembrane helix</keyword>
<dbReference type="InterPro" id="IPR011577">
    <property type="entry name" value="Cyt_b561_bac/Ni-Hgenase"/>
</dbReference>
<reference evidence="9" key="1">
    <citation type="submission" date="2020-01" db="EMBL/GenBank/DDBJ databases">
        <title>Caldichromatium gen. nov., sp. nov., a thermophilic purple sulfur bacterium member of the family Chromatiaceae isolated from Nakabusa hot spring, Japan.</title>
        <authorList>
            <person name="Saini M.K."/>
            <person name="Hanada S."/>
            <person name="Tank M."/>
        </authorList>
    </citation>
    <scope>NUCLEOTIDE SEQUENCE [LARGE SCALE GENOMIC DNA]</scope>
    <source>
        <strain evidence="9">No.7</strain>
    </source>
</reference>
<dbReference type="KEGG" id="cjap:GWK36_00080"/>
<dbReference type="GO" id="GO:0009055">
    <property type="term" value="F:electron transfer activity"/>
    <property type="evidence" value="ECO:0007669"/>
    <property type="project" value="InterPro"/>
</dbReference>
<feature type="transmembrane region" description="Helical" evidence="6">
    <location>
        <begin position="114"/>
        <end position="136"/>
    </location>
</feature>
<evidence type="ECO:0000256" key="4">
    <source>
        <dbReference type="ARBA" id="ARBA00022989"/>
    </source>
</evidence>